<dbReference type="Proteomes" id="UP001521785">
    <property type="component" value="Unassembled WGS sequence"/>
</dbReference>
<dbReference type="PANTHER" id="PTHR33112">
    <property type="entry name" value="DOMAIN PROTEIN, PUTATIVE-RELATED"/>
    <property type="match status" value="1"/>
</dbReference>
<gene>
    <name evidence="2" type="ORF">SLS60_004825</name>
</gene>
<name>A0ABR3RMX7_9PLEO</name>
<reference evidence="2 3" key="1">
    <citation type="submission" date="2024-02" db="EMBL/GenBank/DDBJ databases">
        <title>De novo assembly and annotation of 12 fungi associated with fruit tree decline syndrome in Ontario, Canada.</title>
        <authorList>
            <person name="Sulman M."/>
            <person name="Ellouze W."/>
            <person name="Ilyukhin E."/>
        </authorList>
    </citation>
    <scope>NUCLEOTIDE SEQUENCE [LARGE SCALE GENOMIC DNA]</scope>
    <source>
        <strain evidence="2 3">M42-189</strain>
    </source>
</reference>
<evidence type="ECO:0000313" key="2">
    <source>
        <dbReference type="EMBL" id="KAL1605277.1"/>
    </source>
</evidence>
<sequence length="664" mass="74334">MTTPAPQQASFPTPHTCHHCSTFIIHLIDESAVAEARDGQVSYPPNPSQERLALKLFGNDFWADEWTEYRNYFFQRTAGISFFDVSKTDLERFARQGCLLSRRYIESLRDDELPDRYAVGAMLVKGHAWSVELCSVDLDNWRVETLLAEGDEDPENTYSMLAEEDTPAAQVLDNHAINMQPNTVSSLSTARGWLMECLQDHKECPMPDPTFTPTRLVQITPKCRLCEMETHVKPYAALSYCWGGDQVFKTTMHMRPRYLEAIDSTQLPQTLQDAIYVAQQFGLQYIWIDALCIIQDCIPDKAVEIGRMAQVYGNATITIGATRSSAVWNGFLSARSLLAARSPNSVFSLPCRLNNRDMGQITLIPYTSEGIEALDTRGWTFQERVLSPRIIDFGTLRTQYTCKTPLAQVSSDGWSHLPLDRPYGSGLDAQLIANLLAGLHPPEDMLIHWMAIVEGFTSRGLAFATDKLPAIAGMSEQFGVLMEDQYCAGLWRSGMPVNLLWTKDDRFQQIYNDFEPRLSGADVAAPSWSWASVSRAVTHNRTYTVPRKGVSLNVRIDGCDISLVDKRTPYGATSSGSLVLTTYAQEAVWSFHHDATILFSAPNKPDVEQYLHSGNGTGSTGITFIPDALEKDFEDNPKCELRVWMLLFGTDKPDPLSADSLLNK</sequence>
<evidence type="ECO:0000313" key="3">
    <source>
        <dbReference type="Proteomes" id="UP001521785"/>
    </source>
</evidence>
<dbReference type="PANTHER" id="PTHR33112:SF16">
    <property type="entry name" value="HETEROKARYON INCOMPATIBILITY DOMAIN-CONTAINING PROTEIN"/>
    <property type="match status" value="1"/>
</dbReference>
<organism evidence="2 3">
    <name type="scientific">Paraconiothyrium brasiliense</name>
    <dbReference type="NCBI Taxonomy" id="300254"/>
    <lineage>
        <taxon>Eukaryota</taxon>
        <taxon>Fungi</taxon>
        <taxon>Dikarya</taxon>
        <taxon>Ascomycota</taxon>
        <taxon>Pezizomycotina</taxon>
        <taxon>Dothideomycetes</taxon>
        <taxon>Pleosporomycetidae</taxon>
        <taxon>Pleosporales</taxon>
        <taxon>Massarineae</taxon>
        <taxon>Didymosphaeriaceae</taxon>
        <taxon>Paraconiothyrium</taxon>
    </lineage>
</organism>
<accession>A0ABR3RMX7</accession>
<keyword evidence="3" id="KW-1185">Reference proteome</keyword>
<evidence type="ECO:0000259" key="1">
    <source>
        <dbReference type="Pfam" id="PF06985"/>
    </source>
</evidence>
<protein>
    <recommendedName>
        <fullName evidence="1">Heterokaryon incompatibility domain-containing protein</fullName>
    </recommendedName>
</protein>
<dbReference type="InterPro" id="IPR010730">
    <property type="entry name" value="HET"/>
</dbReference>
<feature type="domain" description="Heterokaryon incompatibility" evidence="1">
    <location>
        <begin position="235"/>
        <end position="383"/>
    </location>
</feature>
<comment type="caution">
    <text evidence="2">The sequence shown here is derived from an EMBL/GenBank/DDBJ whole genome shotgun (WGS) entry which is preliminary data.</text>
</comment>
<proteinExistence type="predicted"/>
<dbReference type="Pfam" id="PF06985">
    <property type="entry name" value="HET"/>
    <property type="match status" value="1"/>
</dbReference>
<dbReference type="EMBL" id="JAKJXO020000005">
    <property type="protein sequence ID" value="KAL1605277.1"/>
    <property type="molecule type" value="Genomic_DNA"/>
</dbReference>